<dbReference type="InterPro" id="IPR051750">
    <property type="entry name" value="Trans-sulfuration_enzymes"/>
</dbReference>
<dbReference type="OrthoDB" id="310895at2759"/>
<dbReference type="InterPro" id="IPR015421">
    <property type="entry name" value="PyrdxlP-dep_Trfase_major"/>
</dbReference>
<dbReference type="PANTHER" id="PTHR42699">
    <property type="match status" value="1"/>
</dbReference>
<dbReference type="PANTHER" id="PTHR42699:SF1">
    <property type="entry name" value="CYSTATHIONINE GAMMA-SYNTHASE-RELATED"/>
    <property type="match status" value="1"/>
</dbReference>
<dbReference type="InterPro" id="IPR015424">
    <property type="entry name" value="PyrdxlP-dep_Trfase"/>
</dbReference>
<dbReference type="Pfam" id="PF01053">
    <property type="entry name" value="Cys_Met_Meta_PP"/>
    <property type="match status" value="1"/>
</dbReference>
<evidence type="ECO:0000313" key="5">
    <source>
        <dbReference type="EMBL" id="KAF4973785.1"/>
    </source>
</evidence>
<dbReference type="Gene3D" id="3.40.640.10">
    <property type="entry name" value="Type I PLP-dependent aspartate aminotransferase-like (Major domain)"/>
    <property type="match status" value="1"/>
</dbReference>
<dbReference type="Proteomes" id="UP000635477">
    <property type="component" value="Unassembled WGS sequence"/>
</dbReference>
<reference evidence="5" key="1">
    <citation type="journal article" date="2020" name="BMC Genomics">
        <title>Correction to: Identification and distribution of gene clusters required for synthesis of sphingolipid metabolism inhibitors in diverse species of the filamentous fungus Fusarium.</title>
        <authorList>
            <person name="Kim H.S."/>
            <person name="Lohmar J.M."/>
            <person name="Busman M."/>
            <person name="Brown D.W."/>
            <person name="Naumann T.A."/>
            <person name="Divon H.H."/>
            <person name="Lysoe E."/>
            <person name="Uhlig S."/>
            <person name="Proctor R.H."/>
        </authorList>
    </citation>
    <scope>NUCLEOTIDE SEQUENCE</scope>
    <source>
        <strain evidence="5">NRRL 22465</strain>
    </source>
</reference>
<sequence length="602" mass="66960">MEQGDLLGSNTFCSAVWVANPSPNFTDYPQPISYQSKTPRGMKAQLGSPLPPGDRHAVSVYLPTWKDTLAWAQRDPQLLAQLKTGYPRFFVPLVVQELSERLLKWTASRTPPKATTHDLYQLLEASERSALLFIARPDAESCRKWLESHDKGPCFVQHVTFEGHISTPQATDSGLLRNPPEELYIAVYPQQLAVEAKAFWQHTGYGISSRRATYWLEQAPFLNHTKDRRALDLPKREAEDASVTLQTRIAELFSTKTNKLQSDAVFLYPTGMSALSRSAEAIYGICEPRKDDFRVAVFGFLYVDTFKVLTKIHGFDCKLYGNATPSDLDALEADLAAGLKIDALYTEFPGNPLLGSVDLDRLYRLANDYDFIFVVDDTVATSVNVDLISSCDVVCTSLTKMFSGGCNVMGGSIALNPQSSFFSTMQGYLNGHFVDTYFSLDKLVIEDNSADFEERVIAASRNAEHMADTLRRHASVAQVYYPKGNLTQEIYERYKRPGRGYGYLLSIRFNKPEAAVAFHDALDVAKGPSLGTNFTLCCAYALFAHYSELEWAAKFGVVEHLVRISVGIESKECLDELVETALAAAEKCDDTPNPCRGVNGKP</sequence>
<dbReference type="GO" id="GO:0003962">
    <property type="term" value="F:cystathionine gamma-synthase activity"/>
    <property type="evidence" value="ECO:0007669"/>
    <property type="project" value="TreeGrafter"/>
</dbReference>
<dbReference type="Gene3D" id="3.90.1150.10">
    <property type="entry name" value="Aspartate Aminotransferase, domain 1"/>
    <property type="match status" value="1"/>
</dbReference>
<keyword evidence="6" id="KW-1185">Reference proteome</keyword>
<dbReference type="InterPro" id="IPR000277">
    <property type="entry name" value="Cys/Met-Metab_PyrdxlP-dep_enz"/>
</dbReference>
<comment type="caution">
    <text evidence="5">The sequence shown here is derived from an EMBL/GenBank/DDBJ whole genome shotgun (WGS) entry which is preliminary data.</text>
</comment>
<accession>A0A8H4UCB6</accession>
<evidence type="ECO:0000313" key="6">
    <source>
        <dbReference type="Proteomes" id="UP000635477"/>
    </source>
</evidence>
<evidence type="ECO:0000256" key="4">
    <source>
        <dbReference type="ARBA" id="ARBA00061376"/>
    </source>
</evidence>
<organism evidence="5 6">
    <name type="scientific">Fusarium zealandicum</name>
    <dbReference type="NCBI Taxonomy" id="1053134"/>
    <lineage>
        <taxon>Eukaryota</taxon>
        <taxon>Fungi</taxon>
        <taxon>Dikarya</taxon>
        <taxon>Ascomycota</taxon>
        <taxon>Pezizomycotina</taxon>
        <taxon>Sordariomycetes</taxon>
        <taxon>Hypocreomycetidae</taxon>
        <taxon>Hypocreales</taxon>
        <taxon>Nectriaceae</taxon>
        <taxon>Fusarium</taxon>
        <taxon>Fusarium staphyleae species complex</taxon>
    </lineage>
</organism>
<comment type="cofactor">
    <cofactor evidence="1">
        <name>pyridoxal 5'-phosphate</name>
        <dbReference type="ChEBI" id="CHEBI:597326"/>
    </cofactor>
</comment>
<dbReference type="SUPFAM" id="SSF53383">
    <property type="entry name" value="PLP-dependent transferases"/>
    <property type="match status" value="1"/>
</dbReference>
<dbReference type="InterPro" id="IPR015422">
    <property type="entry name" value="PyrdxlP-dep_Trfase_small"/>
</dbReference>
<dbReference type="EMBL" id="JABEYC010000839">
    <property type="protein sequence ID" value="KAF4973785.1"/>
    <property type="molecule type" value="Genomic_DNA"/>
</dbReference>
<gene>
    <name evidence="5" type="ORF">FZEAL_9232</name>
</gene>
<protein>
    <recommendedName>
        <fullName evidence="7">Cystathionine gamma-synthase</fullName>
    </recommendedName>
</protein>
<evidence type="ECO:0000256" key="3">
    <source>
        <dbReference type="ARBA" id="ARBA00034478"/>
    </source>
</evidence>
<dbReference type="AlphaFoldDB" id="A0A8H4UCB6"/>
<reference evidence="5" key="2">
    <citation type="submission" date="2020-05" db="EMBL/GenBank/DDBJ databases">
        <authorList>
            <person name="Kim H.-S."/>
            <person name="Proctor R.H."/>
            <person name="Brown D.W."/>
        </authorList>
    </citation>
    <scope>NUCLEOTIDE SEQUENCE</scope>
    <source>
        <strain evidence="5">NRRL 22465</strain>
    </source>
</reference>
<evidence type="ECO:0000256" key="2">
    <source>
        <dbReference type="ARBA" id="ARBA00022898"/>
    </source>
</evidence>
<keyword evidence="2" id="KW-0663">Pyridoxal phosphate</keyword>
<evidence type="ECO:0008006" key="7">
    <source>
        <dbReference type="Google" id="ProtNLM"/>
    </source>
</evidence>
<name>A0A8H4UCB6_9HYPO</name>
<dbReference type="GO" id="GO:0030170">
    <property type="term" value="F:pyridoxal phosphate binding"/>
    <property type="evidence" value="ECO:0007669"/>
    <property type="project" value="InterPro"/>
</dbReference>
<comment type="pathway">
    <text evidence="3">Amino-acid biosynthesis; L-methionine biosynthesis via de novo pathway.</text>
</comment>
<dbReference type="FunFam" id="3.90.1150.10:FF:000063">
    <property type="entry name" value="Probable cystathionine gamma-synthase"/>
    <property type="match status" value="1"/>
</dbReference>
<evidence type="ECO:0000256" key="1">
    <source>
        <dbReference type="ARBA" id="ARBA00001933"/>
    </source>
</evidence>
<comment type="similarity">
    <text evidence="4">Belongs to the trans-sulfuration enzymes family. MET7 subfamily.</text>
</comment>
<proteinExistence type="inferred from homology"/>
<dbReference type="GO" id="GO:0019346">
    <property type="term" value="P:transsulfuration"/>
    <property type="evidence" value="ECO:0007669"/>
    <property type="project" value="InterPro"/>
</dbReference>